<dbReference type="HOGENOM" id="CLU_018224_0_2_1"/>
<dbReference type="InterPro" id="IPR018124">
    <property type="entry name" value="Calret/calnex_CS"/>
</dbReference>
<keyword evidence="3" id="KW-0479">Metal-binding</keyword>
<evidence type="ECO:0000256" key="5">
    <source>
        <dbReference type="ARBA" id="ARBA00022734"/>
    </source>
</evidence>
<dbReference type="InterPro" id="IPR009033">
    <property type="entry name" value="Calreticulin/calnexin_P_dom_sf"/>
</dbReference>
<evidence type="ECO:0000256" key="11">
    <source>
        <dbReference type="PIRNR" id="PIRNR002356"/>
    </source>
</evidence>
<comment type="subcellular location">
    <subcellularLocation>
        <location evidence="1 11">Endoplasmic reticulum lumen</location>
    </subcellularLocation>
</comment>
<dbReference type="AlphaFoldDB" id="F0WGZ7"/>
<evidence type="ECO:0000256" key="12">
    <source>
        <dbReference type="PIRSR" id="PIRSR002356-1"/>
    </source>
</evidence>
<evidence type="ECO:0000256" key="3">
    <source>
        <dbReference type="ARBA" id="ARBA00022723"/>
    </source>
</evidence>
<dbReference type="PRINTS" id="PR00626">
    <property type="entry name" value="CALRETICULIN"/>
</dbReference>
<feature type="compositionally biased region" description="Acidic residues" evidence="15">
    <location>
        <begin position="389"/>
        <end position="400"/>
    </location>
</feature>
<dbReference type="PANTHER" id="PTHR11073">
    <property type="entry name" value="CALRETICULIN AND CALNEXIN"/>
    <property type="match status" value="1"/>
</dbReference>
<evidence type="ECO:0000256" key="15">
    <source>
        <dbReference type="SAM" id="MobiDB-lite"/>
    </source>
</evidence>
<dbReference type="Gene3D" id="2.60.120.200">
    <property type="match status" value="1"/>
</dbReference>
<protein>
    <recommendedName>
        <fullName evidence="11">Calreticulin</fullName>
    </recommendedName>
</protein>
<evidence type="ECO:0000256" key="9">
    <source>
        <dbReference type="ARBA" id="ARBA00022837"/>
    </source>
</evidence>
<evidence type="ECO:0000256" key="6">
    <source>
        <dbReference type="ARBA" id="ARBA00022737"/>
    </source>
</evidence>
<feature type="disulfide bond" evidence="13">
    <location>
        <begin position="107"/>
        <end position="139"/>
    </location>
</feature>
<dbReference type="InterPro" id="IPR001580">
    <property type="entry name" value="Calret/calnex"/>
</dbReference>
<keyword evidence="10 11" id="KW-0143">Chaperone</keyword>
<keyword evidence="5" id="KW-0430">Lectin</keyword>
<dbReference type="GO" id="GO:0006457">
    <property type="term" value="P:protein folding"/>
    <property type="evidence" value="ECO:0007669"/>
    <property type="project" value="InterPro"/>
</dbReference>
<keyword evidence="13" id="KW-1015">Disulfide bond</keyword>
<keyword evidence="6" id="KW-0677">Repeat</keyword>
<gene>
    <name evidence="16" type="primary">AlNc14C96G5872</name>
    <name evidence="16" type="ORF">ALNC14_066550</name>
</gene>
<name>F0WGZ7_9STRA</name>
<dbReference type="SUPFAM" id="SSF63887">
    <property type="entry name" value="P-domain of calnexin/calreticulin"/>
    <property type="match status" value="1"/>
</dbReference>
<dbReference type="InterPro" id="IPR013320">
    <property type="entry name" value="ConA-like_dom_sf"/>
</dbReference>
<evidence type="ECO:0000256" key="13">
    <source>
        <dbReference type="PIRSR" id="PIRSR002356-3"/>
    </source>
</evidence>
<feature type="binding site" evidence="12">
    <location>
        <position position="137"/>
    </location>
    <ligand>
        <name>an alpha-D-glucoside</name>
        <dbReference type="ChEBI" id="CHEBI:22390"/>
    </ligand>
</feature>
<evidence type="ECO:0000256" key="2">
    <source>
        <dbReference type="ARBA" id="ARBA00010983"/>
    </source>
</evidence>
<feature type="compositionally biased region" description="Basic and acidic residues" evidence="15">
    <location>
        <begin position="366"/>
        <end position="388"/>
    </location>
</feature>
<feature type="binding site" evidence="12">
    <location>
        <position position="325"/>
    </location>
    <ligand>
        <name>an alpha-D-glucoside</name>
        <dbReference type="ChEBI" id="CHEBI:22390"/>
    </ligand>
</feature>
<feature type="binding site" evidence="12">
    <location>
        <position position="113"/>
    </location>
    <ligand>
        <name>an alpha-D-glucoside</name>
        <dbReference type="ChEBI" id="CHEBI:22390"/>
    </ligand>
</feature>
<dbReference type="GO" id="GO:0051082">
    <property type="term" value="F:unfolded protein binding"/>
    <property type="evidence" value="ECO:0007669"/>
    <property type="project" value="InterPro"/>
</dbReference>
<feature type="binding site" evidence="12">
    <location>
        <position position="130"/>
    </location>
    <ligand>
        <name>an alpha-D-glucoside</name>
        <dbReference type="ChEBI" id="CHEBI:22390"/>
    </ligand>
</feature>
<organism evidence="16">
    <name type="scientific">Albugo laibachii Nc14</name>
    <dbReference type="NCBI Taxonomy" id="890382"/>
    <lineage>
        <taxon>Eukaryota</taxon>
        <taxon>Sar</taxon>
        <taxon>Stramenopiles</taxon>
        <taxon>Oomycota</taxon>
        <taxon>Peronosporomycetes</taxon>
        <taxon>Albuginales</taxon>
        <taxon>Albuginaceae</taxon>
        <taxon>Albugo</taxon>
    </lineage>
</organism>
<keyword evidence="9" id="KW-0106">Calcium</keyword>
<feature type="chain" id="PRO_5003263446" description="Calreticulin" evidence="14">
    <location>
        <begin position="21"/>
        <end position="423"/>
    </location>
</feature>
<feature type="compositionally biased region" description="Acidic residues" evidence="15">
    <location>
        <begin position="413"/>
        <end position="423"/>
    </location>
</feature>
<dbReference type="GO" id="GO:0030246">
    <property type="term" value="F:carbohydrate binding"/>
    <property type="evidence" value="ECO:0007669"/>
    <property type="project" value="UniProtKB-KW"/>
</dbReference>
<dbReference type="InterPro" id="IPR009169">
    <property type="entry name" value="Calreticulin"/>
</dbReference>
<dbReference type="FunFam" id="2.10.250.10:FF:000002">
    <property type="entry name" value="Calreticulin"/>
    <property type="match status" value="1"/>
</dbReference>
<feature type="region of interest" description="Disordered" evidence="15">
    <location>
        <begin position="366"/>
        <end position="423"/>
    </location>
</feature>
<feature type="region of interest" description="Disordered" evidence="15">
    <location>
        <begin position="231"/>
        <end position="274"/>
    </location>
</feature>
<feature type="binding site" evidence="12">
    <location>
        <position position="111"/>
    </location>
    <ligand>
        <name>an alpha-D-glucoside</name>
        <dbReference type="ChEBI" id="CHEBI:22390"/>
    </ligand>
</feature>
<reference evidence="16" key="1">
    <citation type="journal article" date="2011" name="PLoS Biol.">
        <title>Gene gain and loss during evolution of obligate parasitism in the white rust pathogen of Arabidopsis thaliana.</title>
        <authorList>
            <person name="Kemen E."/>
            <person name="Gardiner A."/>
            <person name="Schultz-Larsen T."/>
            <person name="Kemen A.C."/>
            <person name="Balmuth A.L."/>
            <person name="Robert-Seilaniantz A."/>
            <person name="Bailey K."/>
            <person name="Holub E."/>
            <person name="Studholme D.J."/>
            <person name="Maclean D."/>
            <person name="Jones J.D."/>
        </authorList>
    </citation>
    <scope>NUCLEOTIDE SEQUENCE</scope>
</reference>
<proteinExistence type="inferred from homology"/>
<dbReference type="GO" id="GO:0005788">
    <property type="term" value="C:endoplasmic reticulum lumen"/>
    <property type="evidence" value="ECO:0007669"/>
    <property type="project" value="UniProtKB-SubCell"/>
</dbReference>
<dbReference type="SUPFAM" id="SSF49899">
    <property type="entry name" value="Concanavalin A-like lectins/glucanases"/>
    <property type="match status" value="1"/>
</dbReference>
<evidence type="ECO:0000256" key="1">
    <source>
        <dbReference type="ARBA" id="ARBA00004319"/>
    </source>
</evidence>
<dbReference type="PANTHER" id="PTHR11073:SF2">
    <property type="entry name" value="CALRETICULIN"/>
    <property type="match status" value="1"/>
</dbReference>
<dbReference type="PROSITE" id="PS00804">
    <property type="entry name" value="CALRETICULIN_2"/>
    <property type="match status" value="1"/>
</dbReference>
<accession>F0WGZ7</accession>
<evidence type="ECO:0000256" key="8">
    <source>
        <dbReference type="ARBA" id="ARBA00022833"/>
    </source>
</evidence>
<dbReference type="GO" id="GO:0005509">
    <property type="term" value="F:calcium ion binding"/>
    <property type="evidence" value="ECO:0007669"/>
    <property type="project" value="InterPro"/>
</dbReference>
<keyword evidence="7 11" id="KW-0256">Endoplasmic reticulum</keyword>
<dbReference type="GO" id="GO:0036503">
    <property type="term" value="P:ERAD pathway"/>
    <property type="evidence" value="ECO:0007669"/>
    <property type="project" value="TreeGrafter"/>
</dbReference>
<dbReference type="GO" id="GO:0005789">
    <property type="term" value="C:endoplasmic reticulum membrane"/>
    <property type="evidence" value="ECO:0007669"/>
    <property type="project" value="TreeGrafter"/>
</dbReference>
<evidence type="ECO:0000256" key="7">
    <source>
        <dbReference type="ARBA" id="ARBA00022824"/>
    </source>
</evidence>
<evidence type="ECO:0000256" key="10">
    <source>
        <dbReference type="ARBA" id="ARBA00023186"/>
    </source>
</evidence>
<dbReference type="EMBL" id="FR824141">
    <property type="protein sequence ID" value="CCA20512.1"/>
    <property type="molecule type" value="Genomic_DNA"/>
</dbReference>
<evidence type="ECO:0000313" key="16">
    <source>
        <dbReference type="EMBL" id="CCA20512.1"/>
    </source>
</evidence>
<feature type="signal peptide" evidence="14">
    <location>
        <begin position="1"/>
        <end position="20"/>
    </location>
</feature>
<keyword evidence="8" id="KW-0862">Zinc</keyword>
<sequence length="423" mass="48559">MRSRAFVATACLTVTSVVRGNIYFQEDFNDEKWVDRWVQSEWKSADQVGAFKQVEGKFFVDKKDKALQTSEDARFYALSAKFDKAFDNLDKDFYLSYFMQHEQYIDCGGAYVKVLPEGLEQKKFGGDAPYNVMFGPDSCGSSKRIHAILNYARPNAEPVNMDHRSEIADDSDSKPHLYSFVLKNDNTYEVRVDGAVKSSGSMHENWPFQPEKKIPDPNVSKPADWVDETEIVDPGDAKPDNWDDIPATIPDKDATIPDDWDEEEDGEWQPPQIDNPEYKGEWKPKMIKNPAYQGAWVHPEIENPDFFEDDKVHHVVKNALYLGFDLWQVTTGTLFDDILVTDDEETFARHEKRVMEKVEAIRQRKLDVEEEERKKSEAEQAAKGKQADEDGEDEELDLSEGESLTIPEKSSEEAQEEPEKDEL</sequence>
<keyword evidence="4 14" id="KW-0732">Signal</keyword>
<comment type="similarity">
    <text evidence="2 11 14">Belongs to the calreticulin family.</text>
</comment>
<dbReference type="PIRSF" id="PIRSF002356">
    <property type="entry name" value="Calreticulin"/>
    <property type="match status" value="1"/>
</dbReference>
<evidence type="ECO:0000256" key="4">
    <source>
        <dbReference type="ARBA" id="ARBA00022729"/>
    </source>
</evidence>
<evidence type="ECO:0000256" key="14">
    <source>
        <dbReference type="RuleBase" id="RU362126"/>
    </source>
</evidence>
<dbReference type="Gene3D" id="2.10.250.10">
    <property type="entry name" value="Calreticulin/calnexin, P domain"/>
    <property type="match status" value="1"/>
</dbReference>
<dbReference type="Pfam" id="PF00262">
    <property type="entry name" value="Calreticulin"/>
    <property type="match status" value="2"/>
</dbReference>
<feature type="compositionally biased region" description="Acidic residues" evidence="15">
    <location>
        <begin position="256"/>
        <end position="267"/>
    </location>
</feature>
<reference evidence="16" key="2">
    <citation type="submission" date="2011-02" db="EMBL/GenBank/DDBJ databases">
        <authorList>
            <person name="MacLean D."/>
        </authorList>
    </citation>
    <scope>NUCLEOTIDE SEQUENCE</scope>
</reference>